<dbReference type="PROSITE" id="PS50110">
    <property type="entry name" value="RESPONSE_REGULATORY"/>
    <property type="match status" value="1"/>
</dbReference>
<comment type="caution">
    <text evidence="4">The sequence shown here is derived from an EMBL/GenBank/DDBJ whole genome shotgun (WGS) entry which is preliminary data.</text>
</comment>
<organism evidence="4 5">
    <name type="scientific">Sinorhizobium kostiense</name>
    <dbReference type="NCBI Taxonomy" id="76747"/>
    <lineage>
        <taxon>Bacteria</taxon>
        <taxon>Pseudomonadati</taxon>
        <taxon>Pseudomonadota</taxon>
        <taxon>Alphaproteobacteria</taxon>
        <taxon>Hyphomicrobiales</taxon>
        <taxon>Rhizobiaceae</taxon>
        <taxon>Sinorhizobium/Ensifer group</taxon>
        <taxon>Sinorhizobium</taxon>
    </lineage>
</organism>
<dbReference type="Pfam" id="PF00072">
    <property type="entry name" value="Response_reg"/>
    <property type="match status" value="1"/>
</dbReference>
<dbReference type="SUPFAM" id="SSF52172">
    <property type="entry name" value="CheY-like"/>
    <property type="match status" value="1"/>
</dbReference>
<name>A0ABS4R8V6_9HYPH</name>
<proteinExistence type="predicted"/>
<evidence type="ECO:0000313" key="4">
    <source>
        <dbReference type="EMBL" id="MBP2238811.1"/>
    </source>
</evidence>
<gene>
    <name evidence="4" type="ORF">J2Z31_005352</name>
</gene>
<evidence type="ECO:0000313" key="5">
    <source>
        <dbReference type="Proteomes" id="UP000730739"/>
    </source>
</evidence>
<dbReference type="InterPro" id="IPR050595">
    <property type="entry name" value="Bact_response_regulator"/>
</dbReference>
<accession>A0ABS4R8V6</accession>
<evidence type="ECO:0000256" key="1">
    <source>
        <dbReference type="ARBA" id="ARBA00022553"/>
    </source>
</evidence>
<keyword evidence="1 2" id="KW-0597">Phosphoprotein</keyword>
<dbReference type="Gene3D" id="3.40.50.2300">
    <property type="match status" value="1"/>
</dbReference>
<feature type="modified residue" description="4-aspartylphosphate" evidence="2">
    <location>
        <position position="56"/>
    </location>
</feature>
<dbReference type="PANTHER" id="PTHR44591:SF21">
    <property type="entry name" value="TWO-COMPONENT RESPONSE REGULATOR"/>
    <property type="match status" value="1"/>
</dbReference>
<keyword evidence="4" id="KW-0238">DNA-binding</keyword>
<dbReference type="RefSeq" id="WP_209606158.1">
    <property type="nucleotide sequence ID" value="NZ_JAGILA010000009.1"/>
</dbReference>
<dbReference type="EMBL" id="JAGILA010000009">
    <property type="protein sequence ID" value="MBP2238811.1"/>
    <property type="molecule type" value="Genomic_DNA"/>
</dbReference>
<sequence length="130" mass="13719">MESVPILLAEDEALLLLDFEQALAEAGFSVIAVSSGRKAIALLNAGDASIQGIVTDIRFREPPDGWNVARVAREIDPEIPVVYVSGDSAPDWASKGVPNSIMLEKPFAMAQLVTAISQLLNGRSSGTTAP</sequence>
<dbReference type="PANTHER" id="PTHR44591">
    <property type="entry name" value="STRESS RESPONSE REGULATOR PROTEIN 1"/>
    <property type="match status" value="1"/>
</dbReference>
<dbReference type="GO" id="GO:0003677">
    <property type="term" value="F:DNA binding"/>
    <property type="evidence" value="ECO:0007669"/>
    <property type="project" value="UniProtKB-KW"/>
</dbReference>
<protein>
    <submittedName>
        <fullName evidence="4">DNA-binding NtrC family response regulator</fullName>
    </submittedName>
</protein>
<dbReference type="SMART" id="SM00448">
    <property type="entry name" value="REC"/>
    <property type="match status" value="1"/>
</dbReference>
<dbReference type="Proteomes" id="UP000730739">
    <property type="component" value="Unassembled WGS sequence"/>
</dbReference>
<keyword evidence="5" id="KW-1185">Reference proteome</keyword>
<evidence type="ECO:0000259" key="3">
    <source>
        <dbReference type="PROSITE" id="PS50110"/>
    </source>
</evidence>
<dbReference type="InterPro" id="IPR011006">
    <property type="entry name" value="CheY-like_superfamily"/>
</dbReference>
<feature type="domain" description="Response regulatory" evidence="3">
    <location>
        <begin position="5"/>
        <end position="120"/>
    </location>
</feature>
<reference evidence="4 5" key="1">
    <citation type="submission" date="2021-03" db="EMBL/GenBank/DDBJ databases">
        <title>Genomic Encyclopedia of Type Strains, Phase IV (KMG-IV): sequencing the most valuable type-strain genomes for metagenomic binning, comparative biology and taxonomic classification.</title>
        <authorList>
            <person name="Goeker M."/>
        </authorList>
    </citation>
    <scope>NUCLEOTIDE SEQUENCE [LARGE SCALE GENOMIC DNA]</scope>
    <source>
        <strain evidence="4 5">DSM 13372</strain>
    </source>
</reference>
<dbReference type="InterPro" id="IPR001789">
    <property type="entry name" value="Sig_transdc_resp-reg_receiver"/>
</dbReference>
<evidence type="ECO:0000256" key="2">
    <source>
        <dbReference type="PROSITE-ProRule" id="PRU00169"/>
    </source>
</evidence>